<sequence>MSFLSTQFVDLGISIPENLVIDTLAIAKRYYHFPSNSLENLARCFGIRALNLHRSMADAEVTKKIFDIFVDDFSKKGVETIEQLFIKREKL</sequence>
<dbReference type="InterPro" id="IPR013520">
    <property type="entry name" value="Ribonucl_H"/>
</dbReference>
<dbReference type="Pfam" id="PF00929">
    <property type="entry name" value="RNase_T"/>
    <property type="match status" value="1"/>
</dbReference>
<dbReference type="InterPro" id="IPR036397">
    <property type="entry name" value="RNaseH_sf"/>
</dbReference>
<dbReference type="Gene3D" id="3.30.420.10">
    <property type="entry name" value="Ribonuclease H-like superfamily/Ribonuclease H"/>
    <property type="match status" value="1"/>
</dbReference>
<dbReference type="InterPro" id="IPR012337">
    <property type="entry name" value="RNaseH-like_sf"/>
</dbReference>
<dbReference type="AlphaFoldDB" id="A0A1F7RGQ1"/>
<name>A0A1F7RGQ1_9BACT</name>
<evidence type="ECO:0000313" key="2">
    <source>
        <dbReference type="EMBL" id="OGL40127.1"/>
    </source>
</evidence>
<proteinExistence type="predicted"/>
<evidence type="ECO:0000259" key="1">
    <source>
        <dbReference type="Pfam" id="PF00929"/>
    </source>
</evidence>
<feature type="domain" description="Exonuclease" evidence="1">
    <location>
        <begin position="3"/>
        <end position="66"/>
    </location>
</feature>
<organism evidence="2 3">
    <name type="scientific">Candidatus Schekmanbacteria bacterium GWA2_38_11</name>
    <dbReference type="NCBI Taxonomy" id="1817876"/>
    <lineage>
        <taxon>Bacteria</taxon>
        <taxon>Candidatus Schekmaniibacteriota</taxon>
    </lineage>
</organism>
<dbReference type="GO" id="GO:0003676">
    <property type="term" value="F:nucleic acid binding"/>
    <property type="evidence" value="ECO:0007669"/>
    <property type="project" value="InterPro"/>
</dbReference>
<comment type="caution">
    <text evidence="2">The sequence shown here is derived from an EMBL/GenBank/DDBJ whole genome shotgun (WGS) entry which is preliminary data.</text>
</comment>
<accession>A0A1F7RGQ1</accession>
<dbReference type="GO" id="GO:0004527">
    <property type="term" value="F:exonuclease activity"/>
    <property type="evidence" value="ECO:0007669"/>
    <property type="project" value="UniProtKB-ARBA"/>
</dbReference>
<protein>
    <recommendedName>
        <fullName evidence="1">Exonuclease domain-containing protein</fullName>
    </recommendedName>
</protein>
<gene>
    <name evidence="2" type="ORF">A2042_02740</name>
</gene>
<dbReference type="SUPFAM" id="SSF53098">
    <property type="entry name" value="Ribonuclease H-like"/>
    <property type="match status" value="1"/>
</dbReference>
<reference evidence="2 3" key="1">
    <citation type="journal article" date="2016" name="Nat. Commun.">
        <title>Thousands of microbial genomes shed light on interconnected biogeochemical processes in an aquifer system.</title>
        <authorList>
            <person name="Anantharaman K."/>
            <person name="Brown C.T."/>
            <person name="Hug L.A."/>
            <person name="Sharon I."/>
            <person name="Castelle C.J."/>
            <person name="Probst A.J."/>
            <person name="Thomas B.C."/>
            <person name="Singh A."/>
            <person name="Wilkins M.J."/>
            <person name="Karaoz U."/>
            <person name="Brodie E.L."/>
            <person name="Williams K.H."/>
            <person name="Hubbard S.S."/>
            <person name="Banfield J.F."/>
        </authorList>
    </citation>
    <scope>NUCLEOTIDE SEQUENCE [LARGE SCALE GENOMIC DNA]</scope>
</reference>
<dbReference type="EMBL" id="MGDB01000107">
    <property type="protein sequence ID" value="OGL40127.1"/>
    <property type="molecule type" value="Genomic_DNA"/>
</dbReference>
<evidence type="ECO:0000313" key="3">
    <source>
        <dbReference type="Proteomes" id="UP000178526"/>
    </source>
</evidence>
<dbReference type="Proteomes" id="UP000178526">
    <property type="component" value="Unassembled WGS sequence"/>
</dbReference>